<dbReference type="AlphaFoldDB" id="A0A518BBW5"/>
<evidence type="ECO:0000256" key="1">
    <source>
        <dbReference type="SAM" id="MobiDB-lite"/>
    </source>
</evidence>
<protein>
    <recommendedName>
        <fullName evidence="4">Transglutaminase-like superfamily protein</fullName>
    </recommendedName>
</protein>
<organism evidence="2 3">
    <name type="scientific">Kolteria novifilia</name>
    <dbReference type="NCBI Taxonomy" id="2527975"/>
    <lineage>
        <taxon>Bacteria</taxon>
        <taxon>Pseudomonadati</taxon>
        <taxon>Planctomycetota</taxon>
        <taxon>Planctomycetia</taxon>
        <taxon>Kolteriales</taxon>
        <taxon>Kolteriaceae</taxon>
        <taxon>Kolteria</taxon>
    </lineage>
</organism>
<gene>
    <name evidence="2" type="ORF">Pan216_53600</name>
</gene>
<evidence type="ECO:0008006" key="4">
    <source>
        <dbReference type="Google" id="ProtNLM"/>
    </source>
</evidence>
<keyword evidence="3" id="KW-1185">Reference proteome</keyword>
<feature type="compositionally biased region" description="Basic and acidic residues" evidence="1">
    <location>
        <begin position="676"/>
        <end position="728"/>
    </location>
</feature>
<dbReference type="Proteomes" id="UP000317093">
    <property type="component" value="Chromosome"/>
</dbReference>
<reference evidence="2 3" key="1">
    <citation type="submission" date="2019-02" db="EMBL/GenBank/DDBJ databases">
        <title>Deep-cultivation of Planctomycetes and their phenomic and genomic characterization uncovers novel biology.</title>
        <authorList>
            <person name="Wiegand S."/>
            <person name="Jogler M."/>
            <person name="Boedeker C."/>
            <person name="Pinto D."/>
            <person name="Vollmers J."/>
            <person name="Rivas-Marin E."/>
            <person name="Kohn T."/>
            <person name="Peeters S.H."/>
            <person name="Heuer A."/>
            <person name="Rast P."/>
            <person name="Oberbeckmann S."/>
            <person name="Bunk B."/>
            <person name="Jeske O."/>
            <person name="Meyerdierks A."/>
            <person name="Storesund J.E."/>
            <person name="Kallscheuer N."/>
            <person name="Luecker S."/>
            <person name="Lage O.M."/>
            <person name="Pohl T."/>
            <person name="Merkel B.J."/>
            <person name="Hornburger P."/>
            <person name="Mueller R.-W."/>
            <person name="Bruemmer F."/>
            <person name="Labrenz M."/>
            <person name="Spormann A.M."/>
            <person name="Op den Camp H."/>
            <person name="Overmann J."/>
            <person name="Amann R."/>
            <person name="Jetten M.S.M."/>
            <person name="Mascher T."/>
            <person name="Medema M.H."/>
            <person name="Devos D.P."/>
            <person name="Kaster A.-K."/>
            <person name="Ovreas L."/>
            <person name="Rohde M."/>
            <person name="Galperin M.Y."/>
            <person name="Jogler C."/>
        </authorList>
    </citation>
    <scope>NUCLEOTIDE SEQUENCE [LARGE SCALE GENOMIC DNA]</scope>
    <source>
        <strain evidence="2 3">Pan216</strain>
    </source>
</reference>
<evidence type="ECO:0000313" key="2">
    <source>
        <dbReference type="EMBL" id="QDU64470.1"/>
    </source>
</evidence>
<dbReference type="EMBL" id="CP036279">
    <property type="protein sequence ID" value="QDU64470.1"/>
    <property type="molecule type" value="Genomic_DNA"/>
</dbReference>
<feature type="compositionally biased region" description="Basic and acidic residues" evidence="1">
    <location>
        <begin position="42"/>
        <end position="53"/>
    </location>
</feature>
<feature type="region of interest" description="Disordered" evidence="1">
    <location>
        <begin position="667"/>
        <end position="728"/>
    </location>
</feature>
<dbReference type="KEGG" id="knv:Pan216_53600"/>
<proteinExistence type="predicted"/>
<evidence type="ECO:0000313" key="3">
    <source>
        <dbReference type="Proteomes" id="UP000317093"/>
    </source>
</evidence>
<accession>A0A518BBW5</accession>
<name>A0A518BBW5_9BACT</name>
<feature type="region of interest" description="Disordered" evidence="1">
    <location>
        <begin position="33"/>
        <end position="53"/>
    </location>
</feature>
<sequence>MTPTQATETTTQRLFGQFLPLTLLLALVVGGCNSKSPSTTTKAEEATSEESKEEANELLSSALNMLEQGTDPQSLPTAIRQLNQFVARDREAIEKLDKESEATLTRILGEQAVAIATRPTFDEIDADYLRTCLFLHSAARTTASNEEPPLTRAQQLFDWVVRNVEIVPPNFQVEAPPLPLAVRGSGNSHERSWLFLELLRQAGLQGCMVALPMPNNPEALYPWLCGVIIEEKIYLFEPALGVPVPTKKGSVATLDELAKDPSLVEFFPKASGLSYFVTKEQLKGFSLLLIIEPQMVAPRMKFLESRLVGRNRPILYTKPETFFRAASTALRKIPDHQSVRLWTYPQLLRSRFLADPQYRDTVVASSNRKWLGENESARLLQLRGDHQDAIKKLVAMDLQKSATPKSIHLATLAMPIAPLERQLLVSQTPVDVLYFCGVSQLGKRNSDPEIATSFFDRAMTFYRSPLLEPRDVLNWGLLAVRLSFASKEQQPGVPLRVWNLLPEADRQLIQGIADEYQPIVDRAREDTAGAIRDAMNFQISGDKQRRIIEALNKILKKRDFYDPAKMPNTPFSPRIAALLGRDPESLTEEEIERRNRILFDTAFGNEIVPDRRHRLASLLRHQALAAHAEGDSSKAYELLETNSVDLLPLQHGSLKALSEWWKLKEKGAGVEPDENEAAKPTKEGESKPTEKGASKPKEEPAKRGGPKPVEKDAAKDATKPAAESKSKS</sequence>